<evidence type="ECO:0000256" key="2">
    <source>
        <dbReference type="ARBA" id="ARBA00022679"/>
    </source>
</evidence>
<evidence type="ECO:0000256" key="3">
    <source>
        <dbReference type="ARBA" id="ARBA00022741"/>
    </source>
</evidence>
<comment type="caution">
    <text evidence="7">The sequence shown here is derived from an EMBL/GenBank/DDBJ whole genome shotgun (WGS) entry which is preliminary data.</text>
</comment>
<dbReference type="InterPro" id="IPR011009">
    <property type="entry name" value="Kinase-like_dom_sf"/>
</dbReference>
<keyword evidence="3" id="KW-0547">Nucleotide-binding</keyword>
<dbReference type="Pfam" id="PF03109">
    <property type="entry name" value="ABC1"/>
    <property type="match status" value="1"/>
</dbReference>
<proteinExistence type="inferred from homology"/>
<keyword evidence="4" id="KW-0067">ATP-binding</keyword>
<evidence type="ECO:0000256" key="1">
    <source>
        <dbReference type="ARBA" id="ARBA00009670"/>
    </source>
</evidence>
<organism evidence="7 8">
    <name type="scientific">Aphanomyces invadans</name>
    <dbReference type="NCBI Taxonomy" id="157072"/>
    <lineage>
        <taxon>Eukaryota</taxon>
        <taxon>Sar</taxon>
        <taxon>Stramenopiles</taxon>
        <taxon>Oomycota</taxon>
        <taxon>Saprolegniomycetes</taxon>
        <taxon>Saprolegniales</taxon>
        <taxon>Verrucalvaceae</taxon>
        <taxon>Aphanomyces</taxon>
    </lineage>
</organism>
<dbReference type="InterPro" id="IPR004147">
    <property type="entry name" value="ABC1_dom"/>
</dbReference>
<evidence type="ECO:0000256" key="4">
    <source>
        <dbReference type="ARBA" id="ARBA00022840"/>
    </source>
</evidence>
<evidence type="ECO:0000259" key="6">
    <source>
        <dbReference type="Pfam" id="PF03109"/>
    </source>
</evidence>
<keyword evidence="8" id="KW-1185">Reference proteome</keyword>
<dbReference type="PANTHER" id="PTHR43851">
    <property type="match status" value="1"/>
</dbReference>
<evidence type="ECO:0000256" key="5">
    <source>
        <dbReference type="SAM" id="MobiDB-lite"/>
    </source>
</evidence>
<feature type="compositionally biased region" description="Low complexity" evidence="5">
    <location>
        <begin position="354"/>
        <end position="368"/>
    </location>
</feature>
<dbReference type="GO" id="GO:0005524">
    <property type="term" value="F:ATP binding"/>
    <property type="evidence" value="ECO:0007669"/>
    <property type="project" value="UniProtKB-KW"/>
</dbReference>
<feature type="domain" description="ABC1 atypical kinase-like" evidence="6">
    <location>
        <begin position="518"/>
        <end position="706"/>
    </location>
</feature>
<dbReference type="VEuPathDB" id="FungiDB:H310_08139"/>
<dbReference type="GO" id="GO:0016740">
    <property type="term" value="F:transferase activity"/>
    <property type="evidence" value="ECO:0007669"/>
    <property type="project" value="UniProtKB-KW"/>
</dbReference>
<dbReference type="VEuPathDB" id="FungiDB:H310_08140"/>
<dbReference type="GO" id="GO:0006744">
    <property type="term" value="P:ubiquinone biosynthetic process"/>
    <property type="evidence" value="ECO:0007669"/>
    <property type="project" value="TreeGrafter"/>
</dbReference>
<dbReference type="PANTHER" id="PTHR43851:SF3">
    <property type="entry name" value="COENZYME Q8"/>
    <property type="match status" value="1"/>
</dbReference>
<dbReference type="SUPFAM" id="SSF56112">
    <property type="entry name" value="Protein kinase-like (PK-like)"/>
    <property type="match status" value="1"/>
</dbReference>
<comment type="similarity">
    <text evidence="1">Belongs to the protein kinase superfamily. ADCK protein kinase family.</text>
</comment>
<dbReference type="Proteomes" id="UP000285060">
    <property type="component" value="Unassembled WGS sequence"/>
</dbReference>
<evidence type="ECO:0000313" key="7">
    <source>
        <dbReference type="EMBL" id="RHY30199.1"/>
    </source>
</evidence>
<dbReference type="InterPro" id="IPR051409">
    <property type="entry name" value="Atypical_kinase_ADCK"/>
</dbReference>
<sequence length="810" mass="89627">MGHGASIASTPQSHWATAKKSVKLIHVKGNKVGRRKSRDSSTTNATDDDDVNSSPLPPGLHHAPPFLHHKAKSLSASSRGQRDPVRSFSDAITSPTKCAFAQMPPTHSLVDVQFRAEAYQCITDALEGDIKTALRHIRDRVGRERHVPQVRYFTTDINGVELVRCRLVDMPLEAFSRCIWGTFTSTMKHDEWSVQRLDDNTCYCRVQFDQGVATNVPLHLNVLLRLVRKRDRVVVVLRNIVEDNEYPLPPQSIRLLMNGWFVFDRDHQNTTLARTLVQCYATRTDNNFDEDDQVARANDPPHYNHWIRVLRGVGLVAEQVAKNAKPLEEQSKRALTHAAELISLAPQLLTTIPSAAPGTATQGPTATGFEANQLPTDATSADESSLKDFAFAPPCESIESLPEAVTKANAHQDTPAAPVAPPTPPAPVQLYTPPRPQPTQLEALLPSAEAKEWTEKHVPSSPLARIVGFGALAARLAVGTATAVIQNQGSSDKKSIHQAFVSDANAERLADALCTMRGVHKATLISGDVVAVKVQYPGVADSISSDLLNLKRLVTYMNVFPKGLYIDEIIRVGQEELTAECNYAQEAENQTIFKELVDSYELSRHFVVPKVYANLSTNRILTTSFIEGVPLDKIAPLSQELTIHELFVWRFMQTDPNWSNFLYDPQSGKIGLIDFGAARAYPKEFVDTYFDIVWGAAQLDGKTMMDASLKLGFLTGDESKDMLAAHEAAGMVVGEPFASHEPFDFHGSQLTRRLAKHTEMFMSVGRLTPPPREVYSLHRKLAGAFLMCIKLRAVIPCRDVLEDVAKLYQK</sequence>
<feature type="region of interest" description="Disordered" evidence="5">
    <location>
        <begin position="1"/>
        <end position="66"/>
    </location>
</feature>
<protein>
    <recommendedName>
        <fullName evidence="6">ABC1 atypical kinase-like domain-containing protein</fullName>
    </recommendedName>
</protein>
<dbReference type="InterPro" id="IPR034646">
    <property type="entry name" value="ADCK3_dom"/>
</dbReference>
<name>A0A418AX93_9STRA</name>
<keyword evidence="2" id="KW-0808">Transferase</keyword>
<dbReference type="AlphaFoldDB" id="A0A418AX93"/>
<gene>
    <name evidence="7" type="ORF">DYB32_004546</name>
</gene>
<feature type="compositionally biased region" description="Basic residues" evidence="5">
    <location>
        <begin position="20"/>
        <end position="37"/>
    </location>
</feature>
<evidence type="ECO:0000313" key="8">
    <source>
        <dbReference type="Proteomes" id="UP000285060"/>
    </source>
</evidence>
<reference evidence="7 8" key="1">
    <citation type="submission" date="2018-08" db="EMBL/GenBank/DDBJ databases">
        <title>Aphanomyces genome sequencing and annotation.</title>
        <authorList>
            <person name="Minardi D."/>
            <person name="Oidtmann B."/>
            <person name="Van Der Giezen M."/>
            <person name="Studholme D.J."/>
        </authorList>
    </citation>
    <scope>NUCLEOTIDE SEQUENCE [LARGE SCALE GENOMIC DNA]</scope>
    <source>
        <strain evidence="7 8">NJM0002</strain>
    </source>
</reference>
<dbReference type="CDD" id="cd13970">
    <property type="entry name" value="ABC1_ADCK3"/>
    <property type="match status" value="1"/>
</dbReference>
<accession>A0A418AX93</accession>
<feature type="region of interest" description="Disordered" evidence="5">
    <location>
        <begin position="354"/>
        <end position="383"/>
    </location>
</feature>
<feature type="compositionally biased region" description="Polar residues" evidence="5">
    <location>
        <begin position="373"/>
        <end position="383"/>
    </location>
</feature>
<dbReference type="EMBL" id="QUSY01000345">
    <property type="protein sequence ID" value="RHY30199.1"/>
    <property type="molecule type" value="Genomic_DNA"/>
</dbReference>